<gene>
    <name evidence="2" type="primary">68</name>
    <name evidence="2" type="ORF">SEA_SILENTRX_68</name>
</gene>
<keyword evidence="3" id="KW-1185">Reference proteome</keyword>
<proteinExistence type="predicted"/>
<sequence length="258" mass="28310">MIVRGPRPADNFAQIHNAALADGELSFKARGILAYLLSRPPGWQTSAERLARSGRDGDRAIKSGLKELEERGYLKRSKKHKPDGTWEWTQVITDQPELDTVGAKQPDGENQVDTEATVGAFCTGGKQPDINNTLPNNTSTSGDVVNPPSVTDTPTPLSRDPLLVREGAGPRVGTPTPASRLWTPSAAALKTAHEQVELMDVQLSIARYAVVKAEKRQEPSSSEWLRWLIADEQKLRLEEKERAKTNGDKKAWWAVAGD</sequence>
<protein>
    <submittedName>
        <fullName evidence="2">RepA-like replication initiator</fullName>
    </submittedName>
</protein>
<evidence type="ECO:0000313" key="3">
    <source>
        <dbReference type="Proteomes" id="UP000693725"/>
    </source>
</evidence>
<name>A0A8F3IP68_9CAUD</name>
<feature type="region of interest" description="Disordered" evidence="1">
    <location>
        <begin position="124"/>
        <end position="179"/>
    </location>
</feature>
<evidence type="ECO:0000256" key="1">
    <source>
        <dbReference type="SAM" id="MobiDB-lite"/>
    </source>
</evidence>
<dbReference type="RefSeq" id="YP_010656449.1">
    <property type="nucleotide sequence ID" value="NC_070838.1"/>
</dbReference>
<dbReference type="EMBL" id="MW862992">
    <property type="protein sequence ID" value="QWY82808.1"/>
    <property type="molecule type" value="Genomic_DNA"/>
</dbReference>
<dbReference type="GeneID" id="77932326"/>
<evidence type="ECO:0000313" key="2">
    <source>
        <dbReference type="EMBL" id="QWY82808.1"/>
    </source>
</evidence>
<reference evidence="2" key="1">
    <citation type="submission" date="2021-04" db="EMBL/GenBank/DDBJ databases">
        <authorList>
            <person name="Edwards E.G."/>
            <person name="Siddiqui F.A."/>
            <person name="Anastasi R.E."/>
            <person name="Conroy D.J."/>
            <person name="Gerton T.J."/>
            <person name="Laizure I.E."/>
            <person name="Reynolds J.D."/>
            <person name="Ulker M."/>
            <person name="Ouellette S.K."/>
            <person name="Duggan K.O."/>
            <person name="Johnson K.C."/>
            <person name="MacLea K.S."/>
            <person name="Garlena R.A."/>
            <person name="Russell D.A."/>
            <person name="Jacobs-Sera D."/>
            <person name="Hatfull G.F."/>
        </authorList>
    </citation>
    <scope>NUCLEOTIDE SEQUENCE</scope>
</reference>
<dbReference type="KEGG" id="vg:77932326"/>
<accession>A0A8F3IP68</accession>
<organism evidence="2 3">
    <name type="scientific">Arthrobacter phage SilentRX</name>
    <dbReference type="NCBI Taxonomy" id="2836091"/>
    <lineage>
        <taxon>Viruses</taxon>
        <taxon>Duplodnaviria</taxon>
        <taxon>Heunggongvirae</taxon>
        <taxon>Uroviricota</taxon>
        <taxon>Caudoviricetes</taxon>
        <taxon>Silentrexvirus</taxon>
        <taxon>Silentrexvirus silentrx</taxon>
    </lineage>
</organism>
<feature type="compositionally biased region" description="Polar residues" evidence="1">
    <location>
        <begin position="129"/>
        <end position="156"/>
    </location>
</feature>
<dbReference type="Proteomes" id="UP000693725">
    <property type="component" value="Segment"/>
</dbReference>